<dbReference type="PROSITE" id="PS50937">
    <property type="entry name" value="HTH_MERR_2"/>
    <property type="match status" value="1"/>
</dbReference>
<accession>A0A8J3JF92</accession>
<dbReference type="CDD" id="cd00592">
    <property type="entry name" value="HTH_MerR-like"/>
    <property type="match status" value="1"/>
</dbReference>
<evidence type="ECO:0000313" key="6">
    <source>
        <dbReference type="EMBL" id="GID14863.1"/>
    </source>
</evidence>
<proteinExistence type="predicted"/>
<keyword evidence="2" id="KW-0805">Transcription regulation</keyword>
<dbReference type="InterPro" id="IPR047057">
    <property type="entry name" value="MerR_fam"/>
</dbReference>
<dbReference type="PANTHER" id="PTHR30204:SF69">
    <property type="entry name" value="MERR-FAMILY TRANSCRIPTIONAL REGULATOR"/>
    <property type="match status" value="1"/>
</dbReference>
<evidence type="ECO:0000256" key="3">
    <source>
        <dbReference type="ARBA" id="ARBA00023125"/>
    </source>
</evidence>
<keyword evidence="3" id="KW-0238">DNA-binding</keyword>
<dbReference type="PANTHER" id="PTHR30204">
    <property type="entry name" value="REDOX-CYCLING DRUG-SENSING TRANSCRIPTIONAL ACTIVATOR SOXR"/>
    <property type="match status" value="1"/>
</dbReference>
<evidence type="ECO:0000256" key="2">
    <source>
        <dbReference type="ARBA" id="ARBA00023015"/>
    </source>
</evidence>
<comment type="caution">
    <text evidence="6">The sequence shown here is derived from an EMBL/GenBank/DDBJ whole genome shotgun (WGS) entry which is preliminary data.</text>
</comment>
<dbReference type="InterPro" id="IPR000551">
    <property type="entry name" value="MerR-type_HTH_dom"/>
</dbReference>
<gene>
    <name evidence="6" type="ORF">Aru02nite_57520</name>
</gene>
<dbReference type="PRINTS" id="PR00040">
    <property type="entry name" value="HTHMERR"/>
</dbReference>
<reference evidence="6" key="1">
    <citation type="submission" date="2021-01" db="EMBL/GenBank/DDBJ databases">
        <title>Whole genome shotgun sequence of Actinocatenispora rupis NBRC 107355.</title>
        <authorList>
            <person name="Komaki H."/>
            <person name="Tamura T."/>
        </authorList>
    </citation>
    <scope>NUCLEOTIDE SEQUENCE</scope>
    <source>
        <strain evidence="6">NBRC 107355</strain>
    </source>
</reference>
<dbReference type="Proteomes" id="UP000612808">
    <property type="component" value="Unassembled WGS sequence"/>
</dbReference>
<sequence>MRARSATAVGSVSNLSRAARYAGGVSSVMLDSMRVQADLKSIGELAAQYGVATHVLRHWEDVGLLAPARDPAGRRRYDAGDATRVGAILRAKQAGLSLDAIRDLFAAPSGADRRARLAAHQADLRARIAELQARHDLLNCAVECPAEDIATCPDFHRALAALTR</sequence>
<dbReference type="InterPro" id="IPR009061">
    <property type="entry name" value="DNA-bd_dom_put_sf"/>
</dbReference>
<organism evidence="6 7">
    <name type="scientific">Actinocatenispora rupis</name>
    <dbReference type="NCBI Taxonomy" id="519421"/>
    <lineage>
        <taxon>Bacteria</taxon>
        <taxon>Bacillati</taxon>
        <taxon>Actinomycetota</taxon>
        <taxon>Actinomycetes</taxon>
        <taxon>Micromonosporales</taxon>
        <taxon>Micromonosporaceae</taxon>
        <taxon>Actinocatenispora</taxon>
    </lineage>
</organism>
<dbReference type="GO" id="GO:0003677">
    <property type="term" value="F:DNA binding"/>
    <property type="evidence" value="ECO:0007669"/>
    <property type="project" value="UniProtKB-KW"/>
</dbReference>
<protein>
    <recommendedName>
        <fullName evidence="5">HTH merR-type domain-containing protein</fullName>
    </recommendedName>
</protein>
<evidence type="ECO:0000256" key="1">
    <source>
        <dbReference type="ARBA" id="ARBA00022491"/>
    </source>
</evidence>
<dbReference type="GO" id="GO:0003700">
    <property type="term" value="F:DNA-binding transcription factor activity"/>
    <property type="evidence" value="ECO:0007669"/>
    <property type="project" value="InterPro"/>
</dbReference>
<name>A0A8J3JF92_9ACTN</name>
<evidence type="ECO:0000256" key="4">
    <source>
        <dbReference type="ARBA" id="ARBA00023163"/>
    </source>
</evidence>
<feature type="domain" description="HTH merR-type" evidence="5">
    <location>
        <begin position="41"/>
        <end position="107"/>
    </location>
</feature>
<dbReference type="AlphaFoldDB" id="A0A8J3JF92"/>
<keyword evidence="1" id="KW-0678">Repressor</keyword>
<keyword evidence="4" id="KW-0804">Transcription</keyword>
<evidence type="ECO:0000259" key="5">
    <source>
        <dbReference type="PROSITE" id="PS50937"/>
    </source>
</evidence>
<keyword evidence="7" id="KW-1185">Reference proteome</keyword>
<dbReference type="SMART" id="SM00422">
    <property type="entry name" value="HTH_MERR"/>
    <property type="match status" value="1"/>
</dbReference>
<dbReference type="Gene3D" id="1.10.1660.10">
    <property type="match status" value="1"/>
</dbReference>
<dbReference type="SUPFAM" id="SSF46955">
    <property type="entry name" value="Putative DNA-binding domain"/>
    <property type="match status" value="1"/>
</dbReference>
<dbReference type="EMBL" id="BOMB01000033">
    <property type="protein sequence ID" value="GID14863.1"/>
    <property type="molecule type" value="Genomic_DNA"/>
</dbReference>
<evidence type="ECO:0000313" key="7">
    <source>
        <dbReference type="Proteomes" id="UP000612808"/>
    </source>
</evidence>
<dbReference type="Pfam" id="PF13411">
    <property type="entry name" value="MerR_1"/>
    <property type="match status" value="1"/>
</dbReference>